<evidence type="ECO:0000313" key="1">
    <source>
        <dbReference type="EMBL" id="AJT60747.2"/>
    </source>
</evidence>
<organism evidence="1 2">
    <name type="scientific">Citrobacter phage CVT22</name>
    <dbReference type="NCBI Taxonomy" id="1622234"/>
    <lineage>
        <taxon>Viruses</taxon>
        <taxon>Duplodnaviria</taxon>
        <taxon>Heunggongvirae</taxon>
        <taxon>Uroviricota</taxon>
        <taxon>Caudoviricetes</taxon>
        <taxon>Zobellviridae</taxon>
        <taxon>Citrovirus</taxon>
        <taxon>Citrovirus coptotermitis</taxon>
    </lineage>
</organism>
<evidence type="ECO:0000313" key="2">
    <source>
        <dbReference type="Proteomes" id="UP000202282"/>
    </source>
</evidence>
<keyword evidence="2" id="KW-1185">Reference proteome</keyword>
<dbReference type="EMBL" id="KP774835">
    <property type="protein sequence ID" value="AJT60747.2"/>
    <property type="molecule type" value="Genomic_DNA"/>
</dbReference>
<protein>
    <submittedName>
        <fullName evidence="1">Uncharacterized protein</fullName>
    </submittedName>
</protein>
<name>A0A0R6CQ86_9CAUD</name>
<dbReference type="KEGG" id="vg:26040369"/>
<reference evidence="1 2" key="1">
    <citation type="journal article" date="2015" name="Genome Announc.">
        <title>Complete Genome Sequence of Citrobacter Phage CVT22 Isolated from the Gut of the Formosan Subterranean Termite, Coptotermes formosanus Shiraki.</title>
        <authorList>
            <person name="Tikhe C.V."/>
            <person name="Martin T.M."/>
            <person name="Gissendanner C.R."/>
            <person name="Husseneder C."/>
        </authorList>
    </citation>
    <scope>NUCLEOTIDE SEQUENCE [LARGE SCALE GENOMIC DNA]</scope>
</reference>
<accession>A0A0R6CQ86</accession>
<dbReference type="Proteomes" id="UP000202282">
    <property type="component" value="Segment"/>
</dbReference>
<sequence>MFNVGDVVELDLDAEVNNYWGGIADEIKYLETFGLIPHTAYVVEHIEYDWADAEEGEEYPPLVQLEGVKLDWSADRFKPASPLNLENE</sequence>
<proteinExistence type="predicted"/>
<dbReference type="RefSeq" id="YP_009168426.2">
    <property type="nucleotide sequence ID" value="NC_027988.2"/>
</dbReference>
<dbReference type="GeneID" id="26040369"/>